<dbReference type="Pfam" id="PF00932">
    <property type="entry name" value="LTD"/>
    <property type="match status" value="1"/>
</dbReference>
<dbReference type="PROSITE" id="PS51841">
    <property type="entry name" value="LTD"/>
    <property type="match status" value="1"/>
</dbReference>
<gene>
    <name evidence="4" type="ORF">GC096_22610</name>
</gene>
<dbReference type="Pfam" id="PF02368">
    <property type="entry name" value="Big_2"/>
    <property type="match status" value="1"/>
</dbReference>
<evidence type="ECO:0000313" key="4">
    <source>
        <dbReference type="EMBL" id="NOU66843.1"/>
    </source>
</evidence>
<feature type="compositionally biased region" description="Polar residues" evidence="1">
    <location>
        <begin position="799"/>
        <end position="811"/>
    </location>
</feature>
<dbReference type="InterPro" id="IPR001322">
    <property type="entry name" value="Lamin_tail_dom"/>
</dbReference>
<feature type="compositionally biased region" description="Basic and acidic residues" evidence="1">
    <location>
        <begin position="812"/>
        <end position="828"/>
    </location>
</feature>
<dbReference type="NCBIfam" id="NF038117">
    <property type="entry name" value="choice_anch_I"/>
    <property type="match status" value="1"/>
</dbReference>
<feature type="domain" description="LTD" evidence="3">
    <location>
        <begin position="93"/>
        <end position="266"/>
    </location>
</feature>
<feature type="compositionally biased region" description="Low complexity" evidence="1">
    <location>
        <begin position="998"/>
        <end position="1024"/>
    </location>
</feature>
<dbReference type="InterPro" id="IPR001119">
    <property type="entry name" value="SLH_dom"/>
</dbReference>
<dbReference type="Gene3D" id="2.60.40.10">
    <property type="entry name" value="Immunoglobulins"/>
    <property type="match status" value="1"/>
</dbReference>
<dbReference type="InterPro" id="IPR013783">
    <property type="entry name" value="Ig-like_fold"/>
</dbReference>
<evidence type="ECO:0008006" key="6">
    <source>
        <dbReference type="Google" id="ProtNLM"/>
    </source>
</evidence>
<dbReference type="InterPro" id="IPR055188">
    <property type="entry name" value="Choice_anch_I"/>
</dbReference>
<name>A0ABX1XEG2_9BACL</name>
<feature type="domain" description="SLH" evidence="2">
    <location>
        <begin position="1240"/>
        <end position="1300"/>
    </location>
</feature>
<dbReference type="Gene3D" id="2.130.10.10">
    <property type="entry name" value="YVTN repeat-like/Quinoprotein amine dehydrogenase"/>
    <property type="match status" value="1"/>
</dbReference>
<dbReference type="EMBL" id="WHNY01000065">
    <property type="protein sequence ID" value="NOU66843.1"/>
    <property type="molecule type" value="Genomic_DNA"/>
</dbReference>
<sequence length="1425" mass="151005">MAFFVFHFHMASRDRHLHNLNHILTKSGYLVAGAFLIMDEIIQYEESENPVKKVGTKVVSVLLSVAVTISSLAIATPASAVAITPGTPYQANGTYDVTIPHVFINQVYGGGLVTDTKNTASSHGFIELYNPTSNDVSLTGWSLQYADRGTDALTGPTGDWQKLNLVGTIKAKSSFLIRGEATLASAPKLNLTTTYDQLWNNRFINNKGLKVVLMSNQTKLDITNKNPFSNAPKPTGYVDMLGTGSNDGDNVDVKTDIDGFELEYPRGSSEGTSKKISVRRKALTDTDNNKQDFVQFGIADSTTQELAVKGPKSGAFGQWDNNVSVLGYSNETFPIAYEQEDYSVSMNVYGGRAPFTFAATGLPAGLAINTVTGEVYGKPTEVVTSNVYIKVTDSLLAQYGRNLTIKVEPASNLFKDTLSITKLTDFQVGITNSNGGVAEIVKYNKDNNKFYLVNGSGNPPSLDIVRLDLVQGLVKEKTIKVKDLVENNGFLYGDLTSVDVNTTTKKVSVSVQELDSKKAGKIVVLDYDGNIVKTYDAGIQPDMIKSTTDGRYILTANEGEPRTAGIDPEGSITIVDTIMDSVTQLRFADPSVIDNKVHIRGASNPIQITGEGTKQDAIFDLEPEYIALSEDNSKAYVSFQENNAIGTIDLATKAVISIKGLGLKDLNLPRNSLDLVKDNAIKFENVPFYGMYMPDGIASQTINGIPYVFSANEGDVTEWPGVRLNGSTIGAMKGSLAPNSPAAQFLAGKTTYDGVEVASDMGSDSIYLYGGRSFSIWQANTMAQVYDSGNEFEKVTAQRVPNNFNTSNSKTALDDRSSKKGPEPEDVKVGKVGSKTLAFVGLERVGGIMTYDVSDPVNAKFVNYTNSRVFTPKDNLNTDTGPEGIDFIPAAISPNGNPLLLVANEVGGTVAVYQLNVQRISVDRSALSVTKGDAASKLTATVTTAAGDAVGTGTITWKSSNSAVATVSAEGLVSAVDTGSAVITAISPDGYATAEVPVTVSSSGTSSSSGPGPVGGTQPSQPTTNGEMTTITMPTVKDSKGTSTANLTAAQVTDALKQMTESAGKSSILEIKATVDATSKEAVIKLPAESLVKVADSSTAAVKLDLGIGSVTLDKNVLAAITSNAATGEVSLSIAKADLTAVTQHMTAKDSDAVKAAIGDRPVFDFTITAGGKTVSTFNGGSVEVQIPYKPAANEDTNAIIAFYIADNGELVKVSNSYYDAATGTLIFKVSHFSQYAVGYSPVAFGDTSATFAKSYITYLAARNIINGTAEGQFSPNAQINRADFTLMLARMAGVNLSAYNSSIFRDVKADSYYAQSVQWAAKNSLTSGVSEGVFAPAANISREQMVTMIARFAKLQKFTLPQALSAAPFADGAEIPAFAVDAAKALQQAGIISGKSGNTFAPKDFASREEAAKMLGMLLQQIVK</sequence>
<dbReference type="SUPFAM" id="SSF74853">
    <property type="entry name" value="Lamin A/C globular tail domain"/>
    <property type="match status" value="1"/>
</dbReference>
<dbReference type="Pfam" id="PF22494">
    <property type="entry name" value="choice_anch_I"/>
    <property type="match status" value="1"/>
</dbReference>
<dbReference type="InterPro" id="IPR008964">
    <property type="entry name" value="Invasin/intimin_cell_adhesion"/>
</dbReference>
<evidence type="ECO:0000313" key="5">
    <source>
        <dbReference type="Proteomes" id="UP000653578"/>
    </source>
</evidence>
<accession>A0ABX1XEG2</accession>
<feature type="region of interest" description="Disordered" evidence="1">
    <location>
        <begin position="998"/>
        <end position="1029"/>
    </location>
</feature>
<evidence type="ECO:0000256" key="1">
    <source>
        <dbReference type="SAM" id="MobiDB-lite"/>
    </source>
</evidence>
<feature type="region of interest" description="Disordered" evidence="1">
    <location>
        <begin position="798"/>
        <end position="828"/>
    </location>
</feature>
<dbReference type="InterPro" id="IPR003343">
    <property type="entry name" value="Big_2"/>
</dbReference>
<dbReference type="PANTHER" id="PTHR46928">
    <property type="entry name" value="MESENCHYME-SPECIFIC CELL SURFACE GLYCOPROTEIN"/>
    <property type="match status" value="1"/>
</dbReference>
<dbReference type="Pfam" id="PF00395">
    <property type="entry name" value="SLH"/>
    <property type="match status" value="3"/>
</dbReference>
<keyword evidence="5" id="KW-1185">Reference proteome</keyword>
<dbReference type="InterPro" id="IPR011044">
    <property type="entry name" value="Quino_amine_DH_bsu"/>
</dbReference>
<proteinExistence type="predicted"/>
<dbReference type="PROSITE" id="PS51272">
    <property type="entry name" value="SLH"/>
    <property type="match status" value="3"/>
</dbReference>
<dbReference type="InterPro" id="IPR052956">
    <property type="entry name" value="Mesenchyme-surface_protein"/>
</dbReference>
<evidence type="ECO:0000259" key="3">
    <source>
        <dbReference type="PROSITE" id="PS51841"/>
    </source>
</evidence>
<protein>
    <recommendedName>
        <fullName evidence="6">S-layer homology domain-containing protein</fullName>
    </recommendedName>
</protein>
<feature type="domain" description="SLH" evidence="2">
    <location>
        <begin position="1367"/>
        <end position="1425"/>
    </location>
</feature>
<dbReference type="Pfam" id="PF05345">
    <property type="entry name" value="He_PIG"/>
    <property type="match status" value="1"/>
</dbReference>
<dbReference type="Gene3D" id="2.60.40.1080">
    <property type="match status" value="1"/>
</dbReference>
<dbReference type="Proteomes" id="UP000653578">
    <property type="component" value="Unassembled WGS sequence"/>
</dbReference>
<dbReference type="PANTHER" id="PTHR46928:SF1">
    <property type="entry name" value="MESENCHYME-SPECIFIC CELL SURFACE GLYCOPROTEIN"/>
    <property type="match status" value="1"/>
</dbReference>
<organism evidence="4 5">
    <name type="scientific">Paenibacillus plantarum</name>
    <dbReference type="NCBI Taxonomy" id="2654975"/>
    <lineage>
        <taxon>Bacteria</taxon>
        <taxon>Bacillati</taxon>
        <taxon>Bacillota</taxon>
        <taxon>Bacilli</taxon>
        <taxon>Bacillales</taxon>
        <taxon>Paenibacillaceae</taxon>
        <taxon>Paenibacillus</taxon>
    </lineage>
</organism>
<evidence type="ECO:0000259" key="2">
    <source>
        <dbReference type="PROSITE" id="PS51272"/>
    </source>
</evidence>
<reference evidence="4 5" key="1">
    <citation type="submission" date="2019-10" db="EMBL/GenBank/DDBJ databases">
        <title>Description of Paenibacillus humi sp. nov.</title>
        <authorList>
            <person name="Carlier A."/>
            <person name="Qi S."/>
        </authorList>
    </citation>
    <scope>NUCLEOTIDE SEQUENCE [LARGE SCALE GENOMIC DNA]</scope>
    <source>
        <strain evidence="4 5">LMG 31461</strain>
    </source>
</reference>
<dbReference type="SMART" id="SM00635">
    <property type="entry name" value="BID_2"/>
    <property type="match status" value="1"/>
</dbReference>
<dbReference type="InterPro" id="IPR036415">
    <property type="entry name" value="Lamin_tail_dom_sf"/>
</dbReference>
<feature type="domain" description="SLH" evidence="2">
    <location>
        <begin position="1301"/>
        <end position="1364"/>
    </location>
</feature>
<dbReference type="InterPro" id="IPR015943">
    <property type="entry name" value="WD40/YVTN_repeat-like_dom_sf"/>
</dbReference>
<comment type="caution">
    <text evidence="4">The sequence shown here is derived from an EMBL/GenBank/DDBJ whole genome shotgun (WGS) entry which is preliminary data.</text>
</comment>
<dbReference type="SUPFAM" id="SSF50969">
    <property type="entry name" value="YVTN repeat-like/Quinoprotein amine dehydrogenase"/>
    <property type="match status" value="1"/>
</dbReference>
<dbReference type="SUPFAM" id="SSF49373">
    <property type="entry name" value="Invasin/intimin cell-adhesion fragments"/>
    <property type="match status" value="1"/>
</dbReference>